<feature type="region of interest" description="Disordered" evidence="1">
    <location>
        <begin position="1"/>
        <end position="84"/>
    </location>
</feature>
<dbReference type="EMBL" id="KV875097">
    <property type="protein sequence ID" value="OIW30088.1"/>
    <property type="molecule type" value="Genomic_DNA"/>
</dbReference>
<evidence type="ECO:0000313" key="3">
    <source>
        <dbReference type="Proteomes" id="UP000182658"/>
    </source>
</evidence>
<evidence type="ECO:0000256" key="1">
    <source>
        <dbReference type="SAM" id="MobiDB-lite"/>
    </source>
</evidence>
<dbReference type="AlphaFoldDB" id="A0A1J7JJS7"/>
<evidence type="ECO:0000313" key="2">
    <source>
        <dbReference type="EMBL" id="OIW30088.1"/>
    </source>
</evidence>
<organism evidence="2 3">
    <name type="scientific">Coniochaeta ligniaria NRRL 30616</name>
    <dbReference type="NCBI Taxonomy" id="1408157"/>
    <lineage>
        <taxon>Eukaryota</taxon>
        <taxon>Fungi</taxon>
        <taxon>Dikarya</taxon>
        <taxon>Ascomycota</taxon>
        <taxon>Pezizomycotina</taxon>
        <taxon>Sordariomycetes</taxon>
        <taxon>Sordariomycetidae</taxon>
        <taxon>Coniochaetales</taxon>
        <taxon>Coniochaetaceae</taxon>
        <taxon>Coniochaeta</taxon>
    </lineage>
</organism>
<accession>A0A1J7JJS7</accession>
<feature type="compositionally biased region" description="Basic and acidic residues" evidence="1">
    <location>
        <begin position="20"/>
        <end position="29"/>
    </location>
</feature>
<reference evidence="2 3" key="1">
    <citation type="submission" date="2016-10" db="EMBL/GenBank/DDBJ databases">
        <title>Draft genome sequence of Coniochaeta ligniaria NRRL30616, a lignocellulolytic fungus for bioabatement of inhibitors in plant biomass hydrolysates.</title>
        <authorList>
            <consortium name="DOE Joint Genome Institute"/>
            <person name="Jimenez D.J."/>
            <person name="Hector R.E."/>
            <person name="Riley R."/>
            <person name="Sun H."/>
            <person name="Grigoriev I.V."/>
            <person name="Van Elsas J.D."/>
            <person name="Nichols N.N."/>
        </authorList>
    </citation>
    <scope>NUCLEOTIDE SEQUENCE [LARGE SCALE GENOMIC DNA]</scope>
    <source>
        <strain evidence="2 3">NRRL 30616</strain>
    </source>
</reference>
<feature type="compositionally biased region" description="Basic and acidic residues" evidence="1">
    <location>
        <begin position="60"/>
        <end position="69"/>
    </location>
</feature>
<protein>
    <submittedName>
        <fullName evidence="2">Uncharacterized protein</fullName>
    </submittedName>
</protein>
<sequence length="120" mass="13896">MCAANARKGQLWRQNSESRGSPRSERRWPEQWGRWGLGSGVQLGRKSKQTQGRESSLLPREPRYSRGESRNSLNSQKMRDDNQSLLSRYSCVSELDSHLDDKMQLGSIGYLSRRVELFHQ</sequence>
<name>A0A1J7JJS7_9PEZI</name>
<gene>
    <name evidence="2" type="ORF">CONLIGDRAFT_357467</name>
</gene>
<dbReference type="InParanoid" id="A0A1J7JJS7"/>
<dbReference type="Proteomes" id="UP000182658">
    <property type="component" value="Unassembled WGS sequence"/>
</dbReference>
<proteinExistence type="predicted"/>
<keyword evidence="3" id="KW-1185">Reference proteome</keyword>